<dbReference type="GO" id="GO:0006508">
    <property type="term" value="P:proteolysis"/>
    <property type="evidence" value="ECO:0007669"/>
    <property type="project" value="UniProtKB-KW"/>
</dbReference>
<name>A0A8K0SXA5_9HYPO</name>
<evidence type="ECO:0000259" key="10">
    <source>
        <dbReference type="Pfam" id="PF20255"/>
    </source>
</evidence>
<reference evidence="11" key="1">
    <citation type="journal article" date="2021" name="Nat. Commun.">
        <title>Genetic determinants of endophytism in the Arabidopsis root mycobiome.</title>
        <authorList>
            <person name="Mesny F."/>
            <person name="Miyauchi S."/>
            <person name="Thiergart T."/>
            <person name="Pickel B."/>
            <person name="Atanasova L."/>
            <person name="Karlsson M."/>
            <person name="Huettel B."/>
            <person name="Barry K.W."/>
            <person name="Haridas S."/>
            <person name="Chen C."/>
            <person name="Bauer D."/>
            <person name="Andreopoulos W."/>
            <person name="Pangilinan J."/>
            <person name="LaButti K."/>
            <person name="Riley R."/>
            <person name="Lipzen A."/>
            <person name="Clum A."/>
            <person name="Drula E."/>
            <person name="Henrissat B."/>
            <person name="Kohler A."/>
            <person name="Grigoriev I.V."/>
            <person name="Martin F.M."/>
            <person name="Hacquard S."/>
        </authorList>
    </citation>
    <scope>NUCLEOTIDE SEQUENCE</scope>
    <source>
        <strain evidence="11">MPI-CAGE-CH-0235</strain>
    </source>
</reference>
<organism evidence="11 12">
    <name type="scientific">Stachybotrys elegans</name>
    <dbReference type="NCBI Taxonomy" id="80388"/>
    <lineage>
        <taxon>Eukaryota</taxon>
        <taxon>Fungi</taxon>
        <taxon>Dikarya</taxon>
        <taxon>Ascomycota</taxon>
        <taxon>Pezizomycotina</taxon>
        <taxon>Sordariomycetes</taxon>
        <taxon>Hypocreomycetidae</taxon>
        <taxon>Hypocreales</taxon>
        <taxon>Stachybotryaceae</taxon>
        <taxon>Stachybotrys</taxon>
    </lineage>
</organism>
<dbReference type="EMBL" id="JAGPNK010000001">
    <property type="protein sequence ID" value="KAH7327815.1"/>
    <property type="molecule type" value="Genomic_DNA"/>
</dbReference>
<dbReference type="PANTHER" id="PTHR13367:SF32">
    <property type="entry name" value="DUF6606 DOMAIN-CONTAINING PROTEIN"/>
    <property type="match status" value="1"/>
</dbReference>
<comment type="catalytic activity">
    <reaction evidence="1">
        <text>Thiol-dependent hydrolysis of ester, thioester, amide, peptide and isopeptide bonds formed by the C-terminal Gly of ubiquitin (a 76-residue protein attached to proteins as an intracellular targeting signal).</text>
        <dbReference type="EC" id="3.4.19.12"/>
    </reaction>
</comment>
<evidence type="ECO:0000256" key="2">
    <source>
        <dbReference type="ARBA" id="ARBA00012759"/>
    </source>
</evidence>
<dbReference type="Pfam" id="PF12359">
    <property type="entry name" value="DUF3645"/>
    <property type="match status" value="1"/>
</dbReference>
<dbReference type="SUPFAM" id="SSF52540">
    <property type="entry name" value="P-loop containing nucleoside triphosphate hydrolases"/>
    <property type="match status" value="1"/>
</dbReference>
<dbReference type="InterPro" id="IPR051346">
    <property type="entry name" value="OTU_Deubiquitinase"/>
</dbReference>
<dbReference type="Pfam" id="PF12340">
    <property type="entry name" value="DUF3638"/>
    <property type="match status" value="1"/>
</dbReference>
<evidence type="ECO:0000256" key="1">
    <source>
        <dbReference type="ARBA" id="ARBA00000707"/>
    </source>
</evidence>
<comment type="caution">
    <text evidence="11">The sequence shown here is derived from an EMBL/GenBank/DDBJ whole genome shotgun (WGS) entry which is preliminary data.</text>
</comment>
<dbReference type="InterPro" id="IPR022099">
    <property type="entry name" value="DUF3638"/>
</dbReference>
<dbReference type="PANTHER" id="PTHR13367">
    <property type="entry name" value="UBIQUITIN THIOESTERASE"/>
    <property type="match status" value="1"/>
</dbReference>
<evidence type="ECO:0000256" key="3">
    <source>
        <dbReference type="ARBA" id="ARBA00022670"/>
    </source>
</evidence>
<evidence type="ECO:0000256" key="4">
    <source>
        <dbReference type="ARBA" id="ARBA00022786"/>
    </source>
</evidence>
<evidence type="ECO:0000313" key="12">
    <source>
        <dbReference type="Proteomes" id="UP000813444"/>
    </source>
</evidence>
<protein>
    <recommendedName>
        <fullName evidence="2">ubiquitinyl hydrolase 1</fullName>
        <ecNumber evidence="2">3.4.19.12</ecNumber>
    </recommendedName>
</protein>
<gene>
    <name evidence="11" type="ORF">B0I35DRAFT_465989</name>
</gene>
<keyword evidence="6" id="KW-0788">Thiol protease</keyword>
<dbReference type="InterPro" id="IPR022105">
    <property type="entry name" value="DUF3645"/>
</dbReference>
<feature type="region of interest" description="Disordered" evidence="7">
    <location>
        <begin position="1608"/>
        <end position="1631"/>
    </location>
</feature>
<dbReference type="EC" id="3.4.19.12" evidence="2"/>
<dbReference type="Gene3D" id="3.40.50.300">
    <property type="entry name" value="P-loop containing nucleotide triphosphate hydrolases"/>
    <property type="match status" value="1"/>
</dbReference>
<sequence>MEKPSQEAKPDIVNLLYNHLVLPPKLPHREDPNIAQVETALLDRLIEASKSFSDEAVTRSLKASRSIRPNGRLDRTALIRELESLDEDMFLVIYVTCQNSGLFIRRSHDKHLGPAIIFEAYEASAKNEDILAAENAMQWSFPGSAVAVSLTTFHDPGFIQNLATFLENAAREAPKDFAAHAFKAGTTVFEYRNTPEPVLITSMLMAILQENGRRLSPPLLQKMVRDDVCWSKADRPWRRLPFWLVLRVAIGRYFADILGGEVGRVEYKFLLLELLTTFLDEAHCSDFPNPLQDAERSEVSVEQLAWLRTKICRRLVKLDVDKTHCQDPKVTLRIDELYGKFNKKFSGSVQRASNFIGAKWRQQKMLMSKSIPELPRLASERDTHMQLDISGKRIHDILNGFTRPRKRPEPRSMNFTEAANRHRNKLSYAYMQLFDLEAECMAFCQSEDPSEFDSDEQDAAEETCEQAAKLIRQYLNSLKSPTDSSDRGKPTMSSKAQQMPPKLQIPPLFYSGDSEQSSILILTVMELWVKFDKAACQVHPLIREFHPIFHASQLDVIQLTRYRDMKRLQQVQLYLKDRLASCSSPEMTIFDEPQKGCFGHRYYEESPESESLKALYAAIEEAASAKREAKRAEWKEKSRRYVELSTAIDRSTCTYEIDDLNPLGRGIHHPRCPRCQMISQQSGLRIKIYEHPLPSDMIVAKTVVFELACPEIFSLYREVTWFVLSGLALPGLEASHRPKCLLKGYDQLQQFNEAPDSTLTLASTTKSFLYTHYSTLDFPVEWDGGKDSVCRPNGLKLAYFDGALTVWPSRQRPRPTFLHHIKLSIPNSSPFTKLLRIPAFQDFTYGPSSYEVISTASSCPSGINVHEYLAFQTIASGKARRWIAILTELASVNLNFSNEATSVLLNALATQCGPMSEDGDPMRVNHAIFRDEAFCTQLMAQLSERLASLATNWRENALMDTVITVTLRLAMLAFAANMKDVSAKAFKLLKRARTICATWFKALRKEIRRVEDTTTAQRSQLYALWAGLLCKRTFTLHDMKSTLLDGPQLEVYIQSCVTIQENLAASSASLPKLLQHAIARDYRISHAVRDLVSESIMSYPQALASAIDSMWFDEGGEKAVVTEMKKESRGWISCIMKSSEEGDEQVLGYNYVDGLILINGHPINKLPKDPKGTVTLNALFGNQALMTFPSDKNGMQYKLCVCPYGYSVHVGYDHTGEMIVRAWGRGCVLQYLPQHYFGDHKNCDLPGPLVNRKFHWLNLRTGEIYIAPEERRWPNLSGGFRGWTLNVHKNLCTKPRGLVADQAVSPYSPLFARAAGILEPLEGRAHMLITQGHNRHVQVELPRLQLVFYVNSKRLLESPQLQVEIDPNQDAGTWYGLRTKLVCRALNNGTLNNSPQRSILVPLGETHIEAHRCHVRVWNEQTGVYGKFLINPLLEQIDCAPEPGLIYTKALMHACTSSHIPDALTGRTGTEEAIHWLQSGICQPWAPLPPIALQKLQHLARLSPRRVYYPQDLKVMKTDWYDPAMPVMIQDSRLRPIVDAILNTSRTLNGFAPTDYEYPVLETPGPFHLHRRTIIRQEALERCLGDAEERSQPLPWVYQARHFPSSSGPSSSGPLSSYPPSSYPSSASSPSVSSAYRRVLEITNAIRAWPQEMKTTSSLAQSLTTNSFVGPFTEIFAKASLNDRMKTDIVQAWGSLVRYAQACEEPYSLMYLMAAISFSDVDMGLLKTLVAFAVFDELRNIPLPEWEDYVAYNPTQVLHQGFLVSVLKNFQTQPEQDASETFGNFMNSKQLKKVQLMKARHEMQADEDTQYVAKFLLRQWPCPEPSVEGLERAVLLELGPALEAVRAEWKRLYQNLALTNHLEAVQEVLSKRFSDTEYVPPAFVRSEDAYPTRLRGHDLVDLNMLLHKPAVEKHQPCLAELNGHPPSAIKNGWGMPIRNHYQQENMREGPRITHIAPLMNKAAPISRVALATPIMDLHDIIERLKLSKSSVKKRYAADLQQSLGAFQRLKQSSPANRGGIDRLIGVSKRDEFVKVTQAKIQSALDHPSDVMSPERIQWLKAGGLWPITSKSAVLARLRSTSTQKNFGGGMRELIIELGVSITELQREVRLRELGETAQVGRKDEELNNKGHSNWSPEEYPDWLLLEIESNMMIRPIQVDVALATISPATGNNSVLQMNMGQGKTSCIIPMVAAALADKKRLVRVVVPKALMQQTAQILMSRLGRILNRQIRHVPFSRRTDTAEHTIRSYAAIHQDMRGSAGIMLCQPEHNLSFMLSGLQKLLDNQVPQAKSMLKFQASLEKTCRDILDESDYTLAVRTQLIYPSGSQMTVDGHPHRWQIVQSMLRLIDAQMMSLAPTFRNSVEVVRRPGGGFPLIFFLRQDVEDELVRRVTNDICQGLGGILPMNSTTLTQKQRVAVKDFISWPKPRTQSVTAIRTMCPDQPSIRSAVYLLRGLLVNRILMMTLKKRWNVQYGLHPQRDPIAVPFHAKGVPSEQSEWGHPDVAIVFTCLAFYYDGLNTAQLRQCLEHVLKSDDPSTEYDRWTHSTENFPSSLKAWNSINVEDEVQLSEIWAVVRYNMVVIDYFLNNFVFPRHAKQFKVKLQSNGWDIPLFPLEESLGEGPAKMKPLTTGFSGTNDNRVMLPLTIKQEDLPSLSHTSAEVLTYLLQPRNRHCVLPYQLTANGGQGERQRATETDLLRKLKELHIRVLIDAGAQILEMSNFALAQEWLKIDQNALGALYFDEGNRPWVLSRMGNKTPLLASPFADDLSKCLVYLDEAHTRGTDLKLPPEAKGALTLGLGQTKDHTVQAAMRLRQLGTTQSVCFFIPPEVHQSIADLQNVTMAYSIDSRDVVQWLLHNTCEGIEQLQPLYYSQGIDYCRRMQASLDHPDIVKDKRHREAFISEVKQEEQQTLQQLYEPKAKSRATILQASSNTKLNGFIKELNERRKTFQDTGKAVHASALQEVEQEREVAFEVESVRQVKKPLQYPAHAFPGLHETLESFARTGRLAAGSSYFTSVFGALAKTGLGRRFRVSRDARPARLYVSAEFERTVKVSTDATGDNFIRCVNWILWSPVISTAVIIIPEEAEALLPMMRDRSIHKETYLLTYSAPTTRKMTHFDDLKFYSIPSLPEDWEAPDWLRLELGLFAGRLYFEWQDYEAICELIGVEQGSSQDLMAELALELEDLDLEEPGEDNLALESRKDMFVSKPLTFLQEWIALRRRGQDFAHSPMGFVTQGKVLEEGHVFFRRVQDYGGQEPGPLASMATVAKYQETDEYIDYHGVDDMGANEAADSDAEDDEVVYDKSEWSGREIAE</sequence>
<dbReference type="InterPro" id="IPR046541">
    <property type="entry name" value="DUF6606"/>
</dbReference>
<keyword evidence="5" id="KW-0378">Hydrolase</keyword>
<dbReference type="OrthoDB" id="3182339at2759"/>
<keyword evidence="4" id="KW-0833">Ubl conjugation pathway</keyword>
<evidence type="ECO:0000256" key="5">
    <source>
        <dbReference type="ARBA" id="ARBA00022801"/>
    </source>
</evidence>
<feature type="region of interest" description="Disordered" evidence="7">
    <location>
        <begin position="3281"/>
        <end position="3310"/>
    </location>
</feature>
<evidence type="ECO:0000256" key="7">
    <source>
        <dbReference type="SAM" id="MobiDB-lite"/>
    </source>
</evidence>
<evidence type="ECO:0000313" key="11">
    <source>
        <dbReference type="EMBL" id="KAH7327815.1"/>
    </source>
</evidence>
<accession>A0A8K0SXA5</accession>
<proteinExistence type="predicted"/>
<evidence type="ECO:0000259" key="9">
    <source>
        <dbReference type="Pfam" id="PF12359"/>
    </source>
</evidence>
<feature type="compositionally biased region" description="Basic and acidic residues" evidence="7">
    <location>
        <begin position="3297"/>
        <end position="3310"/>
    </location>
</feature>
<feature type="compositionally biased region" description="Acidic residues" evidence="7">
    <location>
        <begin position="3287"/>
        <end position="3296"/>
    </location>
</feature>
<feature type="domain" description="DUF3645" evidence="9">
    <location>
        <begin position="2475"/>
        <end position="2507"/>
    </location>
</feature>
<keyword evidence="12" id="KW-1185">Reference proteome</keyword>
<evidence type="ECO:0000259" key="8">
    <source>
        <dbReference type="Pfam" id="PF12340"/>
    </source>
</evidence>
<dbReference type="GO" id="GO:0004843">
    <property type="term" value="F:cysteine-type deubiquitinase activity"/>
    <property type="evidence" value="ECO:0007669"/>
    <property type="project" value="UniProtKB-EC"/>
</dbReference>
<dbReference type="Proteomes" id="UP000813444">
    <property type="component" value="Unassembled WGS sequence"/>
</dbReference>
<evidence type="ECO:0000256" key="6">
    <source>
        <dbReference type="ARBA" id="ARBA00022807"/>
    </source>
</evidence>
<feature type="region of interest" description="Disordered" evidence="7">
    <location>
        <begin position="478"/>
        <end position="499"/>
    </location>
</feature>
<keyword evidence="3" id="KW-0645">Protease</keyword>
<feature type="domain" description="DUF6606" evidence="10">
    <location>
        <begin position="16"/>
        <end position="279"/>
    </location>
</feature>
<dbReference type="InterPro" id="IPR027417">
    <property type="entry name" value="P-loop_NTPase"/>
</dbReference>
<feature type="domain" description="DUF3638" evidence="8">
    <location>
        <begin position="2131"/>
        <end position="2353"/>
    </location>
</feature>
<dbReference type="Pfam" id="PF20255">
    <property type="entry name" value="DUF6606"/>
    <property type="match status" value="1"/>
</dbReference>